<dbReference type="Proteomes" id="UP001642409">
    <property type="component" value="Unassembled WGS sequence"/>
</dbReference>
<dbReference type="EMBL" id="CATOUU010000647">
    <property type="protein sequence ID" value="CAI9937525.1"/>
    <property type="molecule type" value="Genomic_DNA"/>
</dbReference>
<evidence type="ECO:0000313" key="3">
    <source>
        <dbReference type="EMBL" id="CAL6029414.1"/>
    </source>
</evidence>
<protein>
    <submittedName>
        <fullName evidence="3">Hypothetical_protein</fullName>
    </submittedName>
</protein>
<proteinExistence type="predicted"/>
<keyword evidence="4" id="KW-1185">Reference proteome</keyword>
<reference evidence="3 4" key="2">
    <citation type="submission" date="2024-07" db="EMBL/GenBank/DDBJ databases">
        <authorList>
            <person name="Akdeniz Z."/>
        </authorList>
    </citation>
    <scope>NUCLEOTIDE SEQUENCE [LARGE SCALE GENOMIC DNA]</scope>
</reference>
<dbReference type="EMBL" id="CAXDID020000110">
    <property type="protein sequence ID" value="CAL6029414.1"/>
    <property type="molecule type" value="Genomic_DNA"/>
</dbReference>
<name>A0AA86U0V1_9EUKA</name>
<dbReference type="AlphaFoldDB" id="A0AA86U0V1"/>
<reference evidence="2" key="1">
    <citation type="submission" date="2023-06" db="EMBL/GenBank/DDBJ databases">
        <authorList>
            <person name="Kurt Z."/>
        </authorList>
    </citation>
    <scope>NUCLEOTIDE SEQUENCE</scope>
</reference>
<evidence type="ECO:0000256" key="1">
    <source>
        <dbReference type="SAM" id="Phobius"/>
    </source>
</evidence>
<evidence type="ECO:0000313" key="4">
    <source>
        <dbReference type="Proteomes" id="UP001642409"/>
    </source>
</evidence>
<keyword evidence="1" id="KW-0472">Membrane</keyword>
<accession>A0AA86U0V1</accession>
<sequence length="104" mass="12448">MKQTQCNEACEYDNQNQYFENIEWWMLLIAVVSVVAFVSIVVSVVLCCCKKRRNETFKYSKIVEIVKYQKEVAHPVKQKQNQELFLNQQIQNPKNVYEIYYNTN</sequence>
<keyword evidence="1" id="KW-0812">Transmembrane</keyword>
<gene>
    <name evidence="2" type="ORF">HINF_LOCUS25170</name>
    <name evidence="3" type="ORF">HINF_LOCUS32291</name>
</gene>
<feature type="transmembrane region" description="Helical" evidence="1">
    <location>
        <begin position="24"/>
        <end position="49"/>
    </location>
</feature>
<keyword evidence="1" id="KW-1133">Transmembrane helix</keyword>
<evidence type="ECO:0000313" key="2">
    <source>
        <dbReference type="EMBL" id="CAI9937525.1"/>
    </source>
</evidence>
<comment type="caution">
    <text evidence="2">The sequence shown here is derived from an EMBL/GenBank/DDBJ whole genome shotgun (WGS) entry which is preliminary data.</text>
</comment>
<organism evidence="2">
    <name type="scientific">Hexamita inflata</name>
    <dbReference type="NCBI Taxonomy" id="28002"/>
    <lineage>
        <taxon>Eukaryota</taxon>
        <taxon>Metamonada</taxon>
        <taxon>Diplomonadida</taxon>
        <taxon>Hexamitidae</taxon>
        <taxon>Hexamitinae</taxon>
        <taxon>Hexamita</taxon>
    </lineage>
</organism>